<comment type="caution">
    <text evidence="1">The sequence shown here is derived from an EMBL/GenBank/DDBJ whole genome shotgun (WGS) entry which is preliminary data.</text>
</comment>
<evidence type="ECO:0000313" key="1">
    <source>
        <dbReference type="EMBL" id="PQM44369.1"/>
    </source>
</evidence>
<evidence type="ECO:0000313" key="2">
    <source>
        <dbReference type="Proteomes" id="UP000238296"/>
    </source>
</evidence>
<proteinExistence type="predicted"/>
<protein>
    <submittedName>
        <fullName evidence="1">Uncharacterized protein</fullName>
    </submittedName>
</protein>
<reference evidence="1 2" key="1">
    <citation type="journal article" date="2017" name="Int. J. Syst. Evol. Microbiol.">
        <title>Mycobacterium talmoniae sp. nov., a slowly growing mycobacterium isolated from human respiratory samples.</title>
        <authorList>
            <person name="Davidson R.M."/>
            <person name="DeGroote M.A."/>
            <person name="Marola J.L."/>
            <person name="Buss S."/>
            <person name="Jones V."/>
            <person name="McNeil M.R."/>
            <person name="Freifeld A.G."/>
            <person name="Elaine Epperson L."/>
            <person name="Hasan N.A."/>
            <person name="Jackson M."/>
            <person name="Iwen P.C."/>
            <person name="Salfinger M."/>
            <person name="Strong M."/>
        </authorList>
    </citation>
    <scope>NUCLEOTIDE SEQUENCE [LARGE SCALE GENOMIC DNA]</scope>
    <source>
        <strain evidence="1 2">ATCC BAA-2683</strain>
    </source>
</reference>
<accession>A0A2S8BCJ5</accession>
<name>A0A2S8BCJ5_9MYCO</name>
<gene>
    <name evidence="1" type="ORF">C1Y40_05474</name>
</gene>
<dbReference type="EMBL" id="PPEA01000830">
    <property type="protein sequence ID" value="PQM44369.1"/>
    <property type="molecule type" value="Genomic_DNA"/>
</dbReference>
<sequence>MSTSVATHTASHSSRYGPPLKPIRARIPVKFWLVFSAVSPIRLVWNTVLVQYSTESRGAAANAARIVAARVASAVSAARRSRRNRKYSKNTAGVSFTAIASPSSMPRGHRVRCGRQSAMTNVISTALIWP</sequence>
<organism evidence="1 2">
    <name type="scientific">Mycobacterium talmoniae</name>
    <dbReference type="NCBI Taxonomy" id="1858794"/>
    <lineage>
        <taxon>Bacteria</taxon>
        <taxon>Bacillati</taxon>
        <taxon>Actinomycetota</taxon>
        <taxon>Actinomycetes</taxon>
        <taxon>Mycobacteriales</taxon>
        <taxon>Mycobacteriaceae</taxon>
        <taxon>Mycobacterium</taxon>
    </lineage>
</organism>
<dbReference type="Proteomes" id="UP000238296">
    <property type="component" value="Unassembled WGS sequence"/>
</dbReference>
<dbReference type="AlphaFoldDB" id="A0A2S8BCJ5"/>